<dbReference type="GO" id="GO:0008840">
    <property type="term" value="F:4-hydroxy-tetrahydrodipicolinate synthase activity"/>
    <property type="evidence" value="ECO:0007669"/>
    <property type="project" value="TreeGrafter"/>
</dbReference>
<evidence type="ECO:0000313" key="5">
    <source>
        <dbReference type="EMBL" id="SHJ84838.1"/>
    </source>
</evidence>
<keyword evidence="6" id="KW-1185">Reference proteome</keyword>
<dbReference type="InterPro" id="IPR013785">
    <property type="entry name" value="Aldolase_TIM"/>
</dbReference>
<dbReference type="PIRSF" id="PIRSF001365">
    <property type="entry name" value="DHDPS"/>
    <property type="match status" value="1"/>
</dbReference>
<dbReference type="OrthoDB" id="7157803at2"/>
<evidence type="ECO:0000256" key="4">
    <source>
        <dbReference type="PIRSR" id="PIRSR001365-2"/>
    </source>
</evidence>
<sequence>MTGALYAGVNAALITAVHADLSPDHRRTANFAKWLLANGCDNLGVLGTTGEANSFGLQERRTILEELARHDVPVTRLMPGTGLPNITDTVELSRHARDIGCPGVLVLPPFYYKNPSEDGLFAYYAEVIERIGGGLAVYLYHFPAQSAVPLTVGLVGRLIEAFPGVVRGLKDSTGDAAQTEAYIKAFASRGFEVYPGGDSLFQRMLGLGAAGCITAATNLSCRFAQIVYAKRTGPEADAAQAMMNTCRAAAATVPLIPGLREVIARSTGDEGWRHIRPPHTRLSAEEADRVWAAWQATGALPLPGLEEAGMMLASAEA</sequence>
<dbReference type="AlphaFoldDB" id="A0A1M6MMX0"/>
<protein>
    <submittedName>
        <fullName evidence="5">4-hydroxy-tetrahydrodipicolinate synthase</fullName>
    </submittedName>
</protein>
<feature type="binding site" evidence="4">
    <location>
        <position position="49"/>
    </location>
    <ligand>
        <name>pyruvate</name>
        <dbReference type="ChEBI" id="CHEBI:15361"/>
    </ligand>
</feature>
<dbReference type="PANTHER" id="PTHR12128:SF67">
    <property type="entry name" value="BLR3884 PROTEIN"/>
    <property type="match status" value="1"/>
</dbReference>
<feature type="active site" description="Proton donor/acceptor" evidence="3">
    <location>
        <position position="140"/>
    </location>
</feature>
<dbReference type="InterPro" id="IPR002220">
    <property type="entry name" value="DapA-like"/>
</dbReference>
<dbReference type="SUPFAM" id="SSF51569">
    <property type="entry name" value="Aldolase"/>
    <property type="match status" value="1"/>
</dbReference>
<organism evidence="5 6">
    <name type="scientific">Muricoccus roseus</name>
    <dbReference type="NCBI Taxonomy" id="198092"/>
    <lineage>
        <taxon>Bacteria</taxon>
        <taxon>Pseudomonadati</taxon>
        <taxon>Pseudomonadota</taxon>
        <taxon>Alphaproteobacteria</taxon>
        <taxon>Acetobacterales</taxon>
        <taxon>Roseomonadaceae</taxon>
        <taxon>Muricoccus</taxon>
    </lineage>
</organism>
<reference evidence="5 6" key="1">
    <citation type="submission" date="2016-11" db="EMBL/GenBank/DDBJ databases">
        <authorList>
            <person name="Jaros S."/>
            <person name="Januszkiewicz K."/>
            <person name="Wedrychowicz H."/>
        </authorList>
    </citation>
    <scope>NUCLEOTIDE SEQUENCE [LARGE SCALE GENOMIC DNA]</scope>
    <source>
        <strain evidence="5 6">DSM 14916</strain>
    </source>
</reference>
<name>A0A1M6MMX0_9PROT</name>
<dbReference type="Pfam" id="PF00701">
    <property type="entry name" value="DHDPS"/>
    <property type="match status" value="1"/>
</dbReference>
<comment type="similarity">
    <text evidence="2">Belongs to the DapA family.</text>
</comment>
<dbReference type="EMBL" id="FQZF01000022">
    <property type="protein sequence ID" value="SHJ84838.1"/>
    <property type="molecule type" value="Genomic_DNA"/>
</dbReference>
<dbReference type="RefSeq" id="WP_073137129.1">
    <property type="nucleotide sequence ID" value="NZ_FQZF01000022.1"/>
</dbReference>
<evidence type="ECO:0000256" key="3">
    <source>
        <dbReference type="PIRSR" id="PIRSR001365-1"/>
    </source>
</evidence>
<keyword evidence="1 2" id="KW-0456">Lyase</keyword>
<dbReference type="PRINTS" id="PR00146">
    <property type="entry name" value="DHPICSNTHASE"/>
</dbReference>
<dbReference type="PANTHER" id="PTHR12128">
    <property type="entry name" value="DIHYDRODIPICOLINATE SYNTHASE"/>
    <property type="match status" value="1"/>
</dbReference>
<feature type="active site" description="Schiff-base intermediate with substrate" evidence="3">
    <location>
        <position position="170"/>
    </location>
</feature>
<dbReference type="Proteomes" id="UP000184387">
    <property type="component" value="Unassembled WGS sequence"/>
</dbReference>
<evidence type="ECO:0000256" key="1">
    <source>
        <dbReference type="ARBA" id="ARBA00023239"/>
    </source>
</evidence>
<accession>A0A1M6MMX0</accession>
<proteinExistence type="inferred from homology"/>
<feature type="binding site" evidence="4">
    <location>
        <position position="213"/>
    </location>
    <ligand>
        <name>pyruvate</name>
        <dbReference type="ChEBI" id="CHEBI:15361"/>
    </ligand>
</feature>
<dbReference type="Gene3D" id="3.20.20.70">
    <property type="entry name" value="Aldolase class I"/>
    <property type="match status" value="1"/>
</dbReference>
<gene>
    <name evidence="5" type="ORF">SAMN02745194_03538</name>
</gene>
<evidence type="ECO:0000256" key="2">
    <source>
        <dbReference type="PIRNR" id="PIRNR001365"/>
    </source>
</evidence>
<evidence type="ECO:0000313" key="6">
    <source>
        <dbReference type="Proteomes" id="UP000184387"/>
    </source>
</evidence>
<dbReference type="CDD" id="cd00408">
    <property type="entry name" value="DHDPS-like"/>
    <property type="match status" value="1"/>
</dbReference>
<dbReference type="STRING" id="198092.SAMN02745194_03538"/>
<dbReference type="SMART" id="SM01130">
    <property type="entry name" value="DHDPS"/>
    <property type="match status" value="1"/>
</dbReference>